<dbReference type="CDD" id="cd09598">
    <property type="entry name" value="M4_like"/>
    <property type="match status" value="1"/>
</dbReference>
<protein>
    <submittedName>
        <fullName evidence="1">Uncharacterized protein</fullName>
    </submittedName>
</protein>
<evidence type="ECO:0000313" key="2">
    <source>
        <dbReference type="Proteomes" id="UP000309174"/>
    </source>
</evidence>
<keyword evidence="2" id="KW-1185">Reference proteome</keyword>
<gene>
    <name evidence="1" type="ORF">ETD83_39050</name>
</gene>
<dbReference type="EMBL" id="VCKW01000396">
    <property type="protein sequence ID" value="TMQ89204.1"/>
    <property type="molecule type" value="Genomic_DNA"/>
</dbReference>
<sequence length="489" mass="53130">MTIHQQDFQEGRSTRAMPIEVPAQRPGPMSRVAVPGAAPAAPRAVPRPVPVPAPARTGHRFMIYKQDPSVTELGARLTFVPTVVLNGPTDARVRTEMQGVTPVARNVNGDFVFPMGSPQFDCAHTFAVVRQAMAMYERHNGGNPIPFAWNVGGNTDRISVFPHAGVGANAFYSRTAKALKFLFFTPEGQPPTTVVHTCRSFDIVAHEMGHALLDGLKPGWLSAAGPPQTGGLHESFGDLTAIFLALAQPDQAEALIALTKANLHDKSFLADVAEEFGRALGMPSGLRNADNDLKLSQVGNEVHAISQVFTGAIYDVLADMCMFEMARQRRTKDPALVLIETASALCRLVFDAIVASPATGARYVDVANKMLQMSSGRGDPAIYRTFIRNRFAVREITTAATPLTDLMSGQMKMTEADYTGDGQDITEVEALDGLSASLRAEQDRSRCCGTMQMPEYQVVDPEKLAKRGSLEDDDILREDLDELRRAFSK</sequence>
<name>A0A5C4J020_9ACTN</name>
<dbReference type="Gene3D" id="1.10.390.10">
    <property type="entry name" value="Neutral Protease Domain 2"/>
    <property type="match status" value="1"/>
</dbReference>
<dbReference type="OrthoDB" id="178184at2"/>
<dbReference type="RefSeq" id="WP_138650225.1">
    <property type="nucleotide sequence ID" value="NZ_VCKW01000396.1"/>
</dbReference>
<reference evidence="1 2" key="1">
    <citation type="submission" date="2019-05" db="EMBL/GenBank/DDBJ databases">
        <title>Draft genome sequence of Actinomadura sp. 14C53.</title>
        <authorList>
            <person name="Saricaoglu S."/>
            <person name="Isik K."/>
        </authorList>
    </citation>
    <scope>NUCLEOTIDE SEQUENCE [LARGE SCALE GENOMIC DNA]</scope>
    <source>
        <strain evidence="1 2">14C53</strain>
    </source>
</reference>
<dbReference type="InterPro" id="IPR027268">
    <property type="entry name" value="Peptidase_M4/M1_CTD_sf"/>
</dbReference>
<accession>A0A5C4J020</accession>
<dbReference type="AlphaFoldDB" id="A0A5C4J020"/>
<organism evidence="1 2">
    <name type="scientific">Actinomadura soli</name>
    <dbReference type="NCBI Taxonomy" id="2508997"/>
    <lineage>
        <taxon>Bacteria</taxon>
        <taxon>Bacillati</taxon>
        <taxon>Actinomycetota</taxon>
        <taxon>Actinomycetes</taxon>
        <taxon>Streptosporangiales</taxon>
        <taxon>Thermomonosporaceae</taxon>
        <taxon>Actinomadura</taxon>
    </lineage>
</organism>
<dbReference type="Proteomes" id="UP000309174">
    <property type="component" value="Unassembled WGS sequence"/>
</dbReference>
<dbReference type="SUPFAM" id="SSF55486">
    <property type="entry name" value="Metalloproteases ('zincins'), catalytic domain"/>
    <property type="match status" value="1"/>
</dbReference>
<proteinExistence type="predicted"/>
<comment type="caution">
    <text evidence="1">The sequence shown here is derived from an EMBL/GenBank/DDBJ whole genome shotgun (WGS) entry which is preliminary data.</text>
</comment>
<evidence type="ECO:0000313" key="1">
    <source>
        <dbReference type="EMBL" id="TMQ89204.1"/>
    </source>
</evidence>